<comment type="caution">
    <text evidence="2">The sequence shown here is derived from an EMBL/GenBank/DDBJ whole genome shotgun (WGS) entry which is preliminary data.</text>
</comment>
<sequence length="168" mass="17749">MALVAPSINTLDGRVYRSDASRGSNTPRMYVAEASPLCQTGVPCVNSLRSGSRGASEACSGRLHIRMKVAHPDGGGGAGAGTEVKTLPDDGVKREPQRCLQGVDGNAEPPRTRVEATGPLREYASRPFNAHCQMDSHDNTSEEATSARGTKSTADLESEVEVTEYDTA</sequence>
<protein>
    <submittedName>
        <fullName evidence="2">Uncharacterized protein</fullName>
    </submittedName>
</protein>
<proteinExistence type="predicted"/>
<dbReference type="Proteomes" id="UP000287651">
    <property type="component" value="Unassembled WGS sequence"/>
</dbReference>
<feature type="compositionally biased region" description="Basic and acidic residues" evidence="1">
    <location>
        <begin position="86"/>
        <end position="97"/>
    </location>
</feature>
<accession>A0A426Y1H9</accession>
<evidence type="ECO:0000313" key="3">
    <source>
        <dbReference type="Proteomes" id="UP000287651"/>
    </source>
</evidence>
<reference evidence="2 3" key="1">
    <citation type="journal article" date="2014" name="Agronomy (Basel)">
        <title>A Draft Genome Sequence for Ensete ventricosum, the Drought-Tolerant Tree Against Hunger.</title>
        <authorList>
            <person name="Harrison J."/>
            <person name="Moore K.A."/>
            <person name="Paszkiewicz K."/>
            <person name="Jones T."/>
            <person name="Grant M."/>
            <person name="Ambacheew D."/>
            <person name="Muzemil S."/>
            <person name="Studholme D.J."/>
        </authorList>
    </citation>
    <scope>NUCLEOTIDE SEQUENCE [LARGE SCALE GENOMIC DNA]</scope>
</reference>
<dbReference type="EMBL" id="AMZH03015701">
    <property type="protein sequence ID" value="RRT45637.1"/>
    <property type="molecule type" value="Genomic_DNA"/>
</dbReference>
<feature type="compositionally biased region" description="Acidic residues" evidence="1">
    <location>
        <begin position="156"/>
        <end position="168"/>
    </location>
</feature>
<gene>
    <name evidence="2" type="ORF">B296_00042874</name>
</gene>
<evidence type="ECO:0000256" key="1">
    <source>
        <dbReference type="SAM" id="MobiDB-lite"/>
    </source>
</evidence>
<evidence type="ECO:0000313" key="2">
    <source>
        <dbReference type="EMBL" id="RRT45637.1"/>
    </source>
</evidence>
<feature type="compositionally biased region" description="Polar residues" evidence="1">
    <location>
        <begin position="142"/>
        <end position="155"/>
    </location>
</feature>
<organism evidence="2 3">
    <name type="scientific">Ensete ventricosum</name>
    <name type="common">Abyssinian banana</name>
    <name type="synonym">Musa ensete</name>
    <dbReference type="NCBI Taxonomy" id="4639"/>
    <lineage>
        <taxon>Eukaryota</taxon>
        <taxon>Viridiplantae</taxon>
        <taxon>Streptophyta</taxon>
        <taxon>Embryophyta</taxon>
        <taxon>Tracheophyta</taxon>
        <taxon>Spermatophyta</taxon>
        <taxon>Magnoliopsida</taxon>
        <taxon>Liliopsida</taxon>
        <taxon>Zingiberales</taxon>
        <taxon>Musaceae</taxon>
        <taxon>Ensete</taxon>
    </lineage>
</organism>
<feature type="region of interest" description="Disordered" evidence="1">
    <location>
        <begin position="70"/>
        <end position="168"/>
    </location>
</feature>
<name>A0A426Y1H9_ENSVE</name>
<dbReference type="AlphaFoldDB" id="A0A426Y1H9"/>